<keyword evidence="2" id="KW-0472">Membrane</keyword>
<reference evidence="3 4" key="1">
    <citation type="submission" date="2016-06" db="EMBL/GenBank/DDBJ databases">
        <authorList>
            <consortium name="Pathogen Informatics"/>
        </authorList>
    </citation>
    <scope>NUCLEOTIDE SEQUENCE [LARGE SCALE GENOMIC DNA]</scope>
    <source>
        <strain evidence="3">PmlGA01</strain>
    </source>
</reference>
<keyword evidence="1" id="KW-0560">Oxidoreductase</keyword>
<feature type="transmembrane region" description="Helical" evidence="2">
    <location>
        <begin position="20"/>
        <end position="40"/>
    </location>
</feature>
<protein>
    <submittedName>
        <fullName evidence="3">Putative oxidoreductase, short-chain dehydrogenase family, putative</fullName>
    </submittedName>
</protein>
<evidence type="ECO:0000256" key="1">
    <source>
        <dbReference type="ARBA" id="ARBA00023002"/>
    </source>
</evidence>
<dbReference type="GO" id="GO:0016491">
    <property type="term" value="F:oxidoreductase activity"/>
    <property type="evidence" value="ECO:0007669"/>
    <property type="project" value="UniProtKB-KW"/>
</dbReference>
<sequence>MEVKNKEKSFLYIILNDPSLKRFIIFLFISGVIWFLPFYKVLTYTVLKNYSSHSSANNKIYDYGTNIIIIATYYIILRKKKVGGSINAAGMNRMILKGKCVMVTGGYRGIGLAAVIEFLKLGCEIILACRSLQHMEVVRADLLSKFPDAKIICVQLDLGSYKSIENCANYIMSKIPKIDIIVNNAGFLNHKREYINGLESTFFINYYGHFYLIKLLYKRILLDDTLVVNLSSIAHCMLKESDVNYDFIYEKNFSGNVSSNLLYRREYNFSKLCMLYFSQQLQTRFEKEKTKACSVSINPGLVKTDLFRYEQNWFRAIPKNVIFAKSPLQGSQTILYVCLQDRDELAKGCYYSDCKVDYIRAYAKDLRKSEDLWNLSEEILVNKTKF</sequence>
<name>A0A1C3KZH0_PLAMA</name>
<feature type="transmembrane region" description="Helical" evidence="2">
    <location>
        <begin position="60"/>
        <end position="77"/>
    </location>
</feature>
<dbReference type="PANTHER" id="PTHR43157:SF31">
    <property type="entry name" value="PHOSPHATIDYLINOSITOL-GLYCAN BIOSYNTHESIS CLASS F PROTEIN"/>
    <property type="match status" value="1"/>
</dbReference>
<dbReference type="Pfam" id="PF00106">
    <property type="entry name" value="adh_short"/>
    <property type="match status" value="1"/>
</dbReference>
<dbReference type="EMBL" id="LT594499">
    <property type="protein sequence ID" value="SBT79666.1"/>
    <property type="molecule type" value="Genomic_DNA"/>
</dbReference>
<evidence type="ECO:0000313" key="4">
    <source>
        <dbReference type="Proteomes" id="UP000219799"/>
    </source>
</evidence>
<dbReference type="Gene3D" id="3.40.50.720">
    <property type="entry name" value="NAD(P)-binding Rossmann-like Domain"/>
    <property type="match status" value="1"/>
</dbReference>
<dbReference type="InterPro" id="IPR002347">
    <property type="entry name" value="SDR_fam"/>
</dbReference>
<dbReference type="PRINTS" id="PR00081">
    <property type="entry name" value="GDHRDH"/>
</dbReference>
<keyword evidence="2" id="KW-0812">Transmembrane</keyword>
<dbReference type="PANTHER" id="PTHR43157">
    <property type="entry name" value="PHOSPHATIDYLINOSITOL-GLYCAN BIOSYNTHESIS CLASS F PROTEIN-RELATED"/>
    <property type="match status" value="1"/>
</dbReference>
<accession>A0A1C3KZH0</accession>
<organism evidence="3 4">
    <name type="scientific">Plasmodium malariae</name>
    <dbReference type="NCBI Taxonomy" id="5858"/>
    <lineage>
        <taxon>Eukaryota</taxon>
        <taxon>Sar</taxon>
        <taxon>Alveolata</taxon>
        <taxon>Apicomplexa</taxon>
        <taxon>Aconoidasida</taxon>
        <taxon>Haemosporida</taxon>
        <taxon>Plasmodiidae</taxon>
        <taxon>Plasmodium</taxon>
        <taxon>Plasmodium (Plasmodium)</taxon>
    </lineage>
</organism>
<evidence type="ECO:0000313" key="3">
    <source>
        <dbReference type="EMBL" id="SBT79666.1"/>
    </source>
</evidence>
<dbReference type="AlphaFoldDB" id="A0A1C3KZH0"/>
<dbReference type="SUPFAM" id="SSF51735">
    <property type="entry name" value="NAD(P)-binding Rossmann-fold domains"/>
    <property type="match status" value="1"/>
</dbReference>
<proteinExistence type="predicted"/>
<evidence type="ECO:0000256" key="2">
    <source>
        <dbReference type="SAM" id="Phobius"/>
    </source>
</evidence>
<dbReference type="VEuPathDB" id="PlasmoDB:PmUG01_11037500"/>
<gene>
    <name evidence="3" type="primary">PmlGA01_110026100</name>
    <name evidence="3" type="ORF">PMLGA01_110026100</name>
</gene>
<keyword evidence="2" id="KW-1133">Transmembrane helix</keyword>
<dbReference type="Proteomes" id="UP000219799">
    <property type="component" value="Chromosome 11"/>
</dbReference>
<dbReference type="InterPro" id="IPR036291">
    <property type="entry name" value="NAD(P)-bd_dom_sf"/>
</dbReference>